<dbReference type="SMART" id="SM00421">
    <property type="entry name" value="HTH_LUXR"/>
    <property type="match status" value="1"/>
</dbReference>
<dbReference type="SMART" id="SM00028">
    <property type="entry name" value="TPR"/>
    <property type="match status" value="4"/>
</dbReference>
<dbReference type="InterPro" id="IPR016032">
    <property type="entry name" value="Sig_transdc_resp-reg_C-effctor"/>
</dbReference>
<name>Q0S5J6_RHOJR</name>
<accession>Q0S5J6</accession>
<dbReference type="Pfam" id="PF00196">
    <property type="entry name" value="GerE"/>
    <property type="match status" value="1"/>
</dbReference>
<dbReference type="KEGG" id="rha:RHA1_ro05410"/>
<dbReference type="RefSeq" id="WP_011597600.1">
    <property type="nucleotide sequence ID" value="NC_008268.1"/>
</dbReference>
<dbReference type="Gene3D" id="1.10.10.10">
    <property type="entry name" value="Winged helix-like DNA-binding domain superfamily/Winged helix DNA-binding domain"/>
    <property type="match status" value="1"/>
</dbReference>
<sequence length="890" mass="97560">MPACNREDTVNADEWREIVELRQSGESISGIATRLKISRNTVRRALEFEAPPQDHRPRSGSSADALRPRIAAALDADPDVTVAQLHRELEWSGSRNTLASAVRRIKEERSPRTSGTHTSSTRMSSATDIPLFSTSFVGRTEELHRIRVLLGDSRLVTVTGPGGIGKTRLAAEAATAYRRAFADGIRFVELASLRSETLLPQTILDVLGFDERDAPERSATESLLESLRDKHLLLVLDNCEHLVSACAELVALILRNTEHVKILVTSREVLSIPDEHVHVLEPLSTTDHRDPDMPGAAIELFENRASAALSGFSITDSSRDAVRRVCTQLDGMPLAIELACARLTALSVDDLAERLDDRLALLTTGNRGGPSRHRSLHATVEWSYDLCTTQEQVLWARLSIFSEGFDLAMAESICAGAPVDAASILDTITGLIGKSVLQRTTGEGHVRFKMLETIRHFGASKLSDNEKAELRVAHLRWCAELVRTARRSWTGAEQESASNRLRENRANLRSALQTALTGQNHETLHLASSLVATWFLWSSAFSVREHRMWVTEFLALSDLAEDVVPQLYATLGVLQTMQGDRVEAVRTLDTAAHRARELGDDATLAFALQTQGLNTYLGGDFEAGEHNLSEALALYERLPGITDLMWTAHIEMGMLCSSNGESDRAAEHFEFVHTQASATGEKWMLSYAVYGLGLVALMRGRHDEAITLAIDALALKRAFDDTVGATLVTDLLAWAEAAAGSGERAAVLLGAASSLWDSFGMQLYGSQHWVQRREVYESRARTSLGDTVYSASHRRGSTLSMAELIAYALDEEFSDSPVPSSSYPAVGLSPREWDIAQCVADGLTNKEIADRLVLSVRTVEGHVAHVLRKLGVPRRHQVAAALANPSSRRV</sequence>
<proteinExistence type="predicted"/>
<dbReference type="InterPro" id="IPR011990">
    <property type="entry name" value="TPR-like_helical_dom_sf"/>
</dbReference>
<feature type="domain" description="HTH luxR-type" evidence="2">
    <location>
        <begin position="821"/>
        <end position="886"/>
    </location>
</feature>
<dbReference type="OrthoDB" id="136365at2"/>
<dbReference type="eggNOG" id="COG4584">
    <property type="taxonomic scope" value="Bacteria"/>
</dbReference>
<dbReference type="GO" id="GO:0043531">
    <property type="term" value="F:ADP binding"/>
    <property type="evidence" value="ECO:0007669"/>
    <property type="project" value="InterPro"/>
</dbReference>
<evidence type="ECO:0000313" key="3">
    <source>
        <dbReference type="EMBL" id="ABG97190.1"/>
    </source>
</evidence>
<dbReference type="InterPro" id="IPR000792">
    <property type="entry name" value="Tscrpt_reg_LuxR_C"/>
</dbReference>
<dbReference type="eggNOG" id="COG3903">
    <property type="taxonomic scope" value="Bacteria"/>
</dbReference>
<dbReference type="Pfam" id="PF25872">
    <property type="entry name" value="HTH_77"/>
    <property type="match status" value="1"/>
</dbReference>
<dbReference type="Pfam" id="PF02796">
    <property type="entry name" value="HTH_7"/>
    <property type="match status" value="1"/>
</dbReference>
<dbReference type="InterPro" id="IPR036388">
    <property type="entry name" value="WH-like_DNA-bd_sf"/>
</dbReference>
<dbReference type="SUPFAM" id="SSF52540">
    <property type="entry name" value="P-loop containing nucleoside triphosphate hydrolases"/>
    <property type="match status" value="1"/>
</dbReference>
<dbReference type="InterPro" id="IPR058852">
    <property type="entry name" value="HTH_77"/>
</dbReference>
<protein>
    <submittedName>
        <fullName evidence="3">Possible transcriptional regulator, LuxR family protein</fullName>
    </submittedName>
</protein>
<dbReference type="InterPro" id="IPR009057">
    <property type="entry name" value="Homeodomain-like_sf"/>
</dbReference>
<dbReference type="GO" id="GO:0000150">
    <property type="term" value="F:DNA strand exchange activity"/>
    <property type="evidence" value="ECO:0007669"/>
    <property type="project" value="InterPro"/>
</dbReference>
<dbReference type="Gene3D" id="1.10.10.60">
    <property type="entry name" value="Homeodomain-like"/>
    <property type="match status" value="1"/>
</dbReference>
<evidence type="ECO:0000256" key="1">
    <source>
        <dbReference type="SAM" id="MobiDB-lite"/>
    </source>
</evidence>
<dbReference type="Proteomes" id="UP000008710">
    <property type="component" value="Chromosome"/>
</dbReference>
<gene>
    <name evidence="3" type="ordered locus">RHA1_ro05410</name>
</gene>
<dbReference type="InterPro" id="IPR019734">
    <property type="entry name" value="TPR_rpt"/>
</dbReference>
<dbReference type="SUPFAM" id="SSF48452">
    <property type="entry name" value="TPR-like"/>
    <property type="match status" value="1"/>
</dbReference>
<feature type="region of interest" description="Disordered" evidence="1">
    <location>
        <begin position="102"/>
        <end position="125"/>
    </location>
</feature>
<dbReference type="GO" id="GO:0006355">
    <property type="term" value="P:regulation of DNA-templated transcription"/>
    <property type="evidence" value="ECO:0007669"/>
    <property type="project" value="InterPro"/>
</dbReference>
<dbReference type="GO" id="GO:0003677">
    <property type="term" value="F:DNA binding"/>
    <property type="evidence" value="ECO:0007669"/>
    <property type="project" value="InterPro"/>
</dbReference>
<dbReference type="InterPro" id="IPR006120">
    <property type="entry name" value="Resolvase_HTH_dom"/>
</dbReference>
<dbReference type="PANTHER" id="PTHR47691">
    <property type="entry name" value="REGULATOR-RELATED"/>
    <property type="match status" value="1"/>
</dbReference>
<dbReference type="Pfam" id="PF00931">
    <property type="entry name" value="NB-ARC"/>
    <property type="match status" value="1"/>
</dbReference>
<dbReference type="InterPro" id="IPR027417">
    <property type="entry name" value="P-loop_NTPase"/>
</dbReference>
<evidence type="ECO:0000313" key="4">
    <source>
        <dbReference type="Proteomes" id="UP000008710"/>
    </source>
</evidence>
<dbReference type="SUPFAM" id="SSF46689">
    <property type="entry name" value="Homeodomain-like"/>
    <property type="match status" value="1"/>
</dbReference>
<dbReference type="EMBL" id="CP000431">
    <property type="protein sequence ID" value="ABG97190.1"/>
    <property type="molecule type" value="Genomic_DNA"/>
</dbReference>
<dbReference type="PRINTS" id="PR00364">
    <property type="entry name" value="DISEASERSIST"/>
</dbReference>
<dbReference type="CDD" id="cd06170">
    <property type="entry name" value="LuxR_C_like"/>
    <property type="match status" value="1"/>
</dbReference>
<dbReference type="Gene3D" id="3.40.50.300">
    <property type="entry name" value="P-loop containing nucleotide triphosphate hydrolases"/>
    <property type="match status" value="1"/>
</dbReference>
<dbReference type="PANTHER" id="PTHR47691:SF3">
    <property type="entry name" value="HTH-TYPE TRANSCRIPTIONAL REGULATOR RV0890C-RELATED"/>
    <property type="match status" value="1"/>
</dbReference>
<dbReference type="InterPro" id="IPR002182">
    <property type="entry name" value="NB-ARC"/>
</dbReference>
<dbReference type="AlphaFoldDB" id="Q0S5J6"/>
<feature type="compositionally biased region" description="Polar residues" evidence="1">
    <location>
        <begin position="112"/>
        <end position="125"/>
    </location>
</feature>
<reference evidence="4" key="1">
    <citation type="journal article" date="2006" name="Proc. Natl. Acad. Sci. U.S.A.">
        <title>The complete genome of Rhodococcus sp. RHA1 provides insights into a catabolic powerhouse.</title>
        <authorList>
            <person name="McLeod M.P."/>
            <person name="Warren R.L."/>
            <person name="Hsiao W.W.L."/>
            <person name="Araki N."/>
            <person name="Myhre M."/>
            <person name="Fernandes C."/>
            <person name="Miyazawa D."/>
            <person name="Wong W."/>
            <person name="Lillquist A.L."/>
            <person name="Wang D."/>
            <person name="Dosanjh M."/>
            <person name="Hara H."/>
            <person name="Petrescu A."/>
            <person name="Morin R.D."/>
            <person name="Yang G."/>
            <person name="Stott J.M."/>
            <person name="Schein J.E."/>
            <person name="Shin H."/>
            <person name="Smailus D."/>
            <person name="Siddiqui A.S."/>
            <person name="Marra M.A."/>
            <person name="Jones S.J.M."/>
            <person name="Holt R."/>
            <person name="Brinkman F.S.L."/>
            <person name="Miyauchi K."/>
            <person name="Fukuda M."/>
            <person name="Davies J.E."/>
            <person name="Mohn W.W."/>
            <person name="Eltis L.D."/>
        </authorList>
    </citation>
    <scope>NUCLEOTIDE SEQUENCE [LARGE SCALE GENOMIC DNA]</scope>
    <source>
        <strain evidence="4">RHA1</strain>
    </source>
</reference>
<dbReference type="Gene3D" id="1.25.40.10">
    <property type="entry name" value="Tetratricopeptide repeat domain"/>
    <property type="match status" value="1"/>
</dbReference>
<dbReference type="eggNOG" id="COG2197">
    <property type="taxonomic scope" value="Bacteria"/>
</dbReference>
<dbReference type="PROSITE" id="PS50043">
    <property type="entry name" value="HTH_LUXR_2"/>
    <property type="match status" value="1"/>
</dbReference>
<dbReference type="HOGENOM" id="CLU_004665_5_3_11"/>
<organism evidence="3 4">
    <name type="scientific">Rhodococcus jostii (strain RHA1)</name>
    <dbReference type="NCBI Taxonomy" id="101510"/>
    <lineage>
        <taxon>Bacteria</taxon>
        <taxon>Bacillati</taxon>
        <taxon>Actinomycetota</taxon>
        <taxon>Actinomycetes</taxon>
        <taxon>Mycobacteriales</taxon>
        <taxon>Nocardiaceae</taxon>
        <taxon>Rhodococcus</taxon>
    </lineage>
</organism>
<evidence type="ECO:0000259" key="2">
    <source>
        <dbReference type="PROSITE" id="PS50043"/>
    </source>
</evidence>
<dbReference type="SUPFAM" id="SSF46894">
    <property type="entry name" value="C-terminal effector domain of the bipartite response regulators"/>
    <property type="match status" value="1"/>
</dbReference>
<dbReference type="PRINTS" id="PR00038">
    <property type="entry name" value="HTHLUXR"/>
</dbReference>
<dbReference type="PROSITE" id="PS00622">
    <property type="entry name" value="HTH_LUXR_1"/>
    <property type="match status" value="1"/>
</dbReference>